<sequence>MVIAFASVLLITGVDLQLSVRAFAGDLLALVGAGLSAGYVLVGSQAQKNLATSTYTTVCYFTCALSVLPVSLILGFELFNFSAREWWLVLALIGGAQLLGHTMFNLSLKRVSPAVVSLVVFFEVPVSALLAVWWMNQTPPSGTIPGIIGLLIGCGVFVFRGRLST</sequence>
<evidence type="ECO:0000313" key="3">
    <source>
        <dbReference type="EMBL" id="CAB4617959.1"/>
    </source>
</evidence>
<dbReference type="Pfam" id="PF00892">
    <property type="entry name" value="EamA"/>
    <property type="match status" value="1"/>
</dbReference>
<protein>
    <submittedName>
        <fullName evidence="3">Unannotated protein</fullName>
    </submittedName>
</protein>
<feature type="transmembrane region" description="Helical" evidence="1">
    <location>
        <begin position="23"/>
        <end position="42"/>
    </location>
</feature>
<dbReference type="GO" id="GO:0016020">
    <property type="term" value="C:membrane"/>
    <property type="evidence" value="ECO:0007669"/>
    <property type="project" value="InterPro"/>
</dbReference>
<dbReference type="SUPFAM" id="SSF103481">
    <property type="entry name" value="Multidrug resistance efflux transporter EmrE"/>
    <property type="match status" value="1"/>
</dbReference>
<gene>
    <name evidence="3" type="ORF">UFOPK1863_00841</name>
</gene>
<organism evidence="3">
    <name type="scientific">freshwater metagenome</name>
    <dbReference type="NCBI Taxonomy" id="449393"/>
    <lineage>
        <taxon>unclassified sequences</taxon>
        <taxon>metagenomes</taxon>
        <taxon>ecological metagenomes</taxon>
    </lineage>
</organism>
<feature type="transmembrane region" description="Helical" evidence="1">
    <location>
        <begin position="54"/>
        <end position="74"/>
    </location>
</feature>
<feature type="domain" description="EamA" evidence="2">
    <location>
        <begin position="25"/>
        <end position="157"/>
    </location>
</feature>
<dbReference type="AlphaFoldDB" id="A0A6J6I297"/>
<accession>A0A6J6I297</accession>
<keyword evidence="1" id="KW-1133">Transmembrane helix</keyword>
<feature type="transmembrane region" description="Helical" evidence="1">
    <location>
        <begin position="86"/>
        <end position="108"/>
    </location>
</feature>
<feature type="transmembrane region" description="Helical" evidence="1">
    <location>
        <begin position="141"/>
        <end position="159"/>
    </location>
</feature>
<evidence type="ECO:0000259" key="2">
    <source>
        <dbReference type="Pfam" id="PF00892"/>
    </source>
</evidence>
<name>A0A6J6I297_9ZZZZ</name>
<keyword evidence="1" id="KW-0812">Transmembrane</keyword>
<dbReference type="InterPro" id="IPR000620">
    <property type="entry name" value="EamA_dom"/>
</dbReference>
<evidence type="ECO:0000256" key="1">
    <source>
        <dbReference type="SAM" id="Phobius"/>
    </source>
</evidence>
<dbReference type="EMBL" id="CAEZUY010000085">
    <property type="protein sequence ID" value="CAB4617959.1"/>
    <property type="molecule type" value="Genomic_DNA"/>
</dbReference>
<keyword evidence="1" id="KW-0472">Membrane</keyword>
<reference evidence="3" key="1">
    <citation type="submission" date="2020-05" db="EMBL/GenBank/DDBJ databases">
        <authorList>
            <person name="Chiriac C."/>
            <person name="Salcher M."/>
            <person name="Ghai R."/>
            <person name="Kavagutti S V."/>
        </authorList>
    </citation>
    <scope>NUCLEOTIDE SEQUENCE</scope>
</reference>
<dbReference type="InterPro" id="IPR037185">
    <property type="entry name" value="EmrE-like"/>
</dbReference>
<proteinExistence type="predicted"/>
<feature type="transmembrane region" description="Helical" evidence="1">
    <location>
        <begin position="115"/>
        <end position="135"/>
    </location>
</feature>